<evidence type="ECO:0000313" key="2">
    <source>
        <dbReference type="Proteomes" id="UP000782901"/>
    </source>
</evidence>
<reference evidence="1" key="1">
    <citation type="submission" date="2021-02" db="EMBL/GenBank/DDBJ databases">
        <title>Infant gut strain persistence is associated with maternal origin, phylogeny, and functional potential including surface adhesion and iron acquisition.</title>
        <authorList>
            <person name="Lou Y.C."/>
        </authorList>
    </citation>
    <scope>NUCLEOTIDE SEQUENCE</scope>
    <source>
        <strain evidence="1">L3_082_243G1_dasL3_082_243G1_maxbin2.maxbin.015s ta_sub</strain>
    </source>
</reference>
<dbReference type="AlphaFoldDB" id="A0A943DZS7"/>
<evidence type="ECO:0008006" key="3">
    <source>
        <dbReference type="Google" id="ProtNLM"/>
    </source>
</evidence>
<sequence>MNKHVIGFALIGCIALSSCSTVNYMSTDKLKTNYEKKINHTTLLGKTLFKTDKKKKDTYENVNVYMNENEVGKDFEVVALGAYTPWILPLVRPERPRLEKYLLWKAARKARKLGANGVIIDNKNNFRVIKIK</sequence>
<dbReference type="RefSeq" id="WP_217734048.1">
    <property type="nucleotide sequence ID" value="NZ_JAHONL010000006.1"/>
</dbReference>
<gene>
    <name evidence="1" type="ORF">KHY35_22900</name>
</gene>
<dbReference type="PROSITE" id="PS51257">
    <property type="entry name" value="PROKAR_LIPOPROTEIN"/>
    <property type="match status" value="1"/>
</dbReference>
<organism evidence="1 2">
    <name type="scientific">Bacteroides thetaiotaomicron</name>
    <dbReference type="NCBI Taxonomy" id="818"/>
    <lineage>
        <taxon>Bacteria</taxon>
        <taxon>Pseudomonadati</taxon>
        <taxon>Bacteroidota</taxon>
        <taxon>Bacteroidia</taxon>
        <taxon>Bacteroidales</taxon>
        <taxon>Bacteroidaceae</taxon>
        <taxon>Bacteroides</taxon>
    </lineage>
</organism>
<proteinExistence type="predicted"/>
<evidence type="ECO:0000313" key="1">
    <source>
        <dbReference type="EMBL" id="MBS5413524.1"/>
    </source>
</evidence>
<name>A0A943DZS7_BACT4</name>
<accession>A0A943DZS7</accession>
<protein>
    <recommendedName>
        <fullName evidence="3">Lipoprotein</fullName>
    </recommendedName>
</protein>
<dbReference type="EMBL" id="JAGZEE010000059">
    <property type="protein sequence ID" value="MBS5413524.1"/>
    <property type="molecule type" value="Genomic_DNA"/>
</dbReference>
<comment type="caution">
    <text evidence="1">The sequence shown here is derived from an EMBL/GenBank/DDBJ whole genome shotgun (WGS) entry which is preliminary data.</text>
</comment>
<dbReference type="Proteomes" id="UP000782901">
    <property type="component" value="Unassembled WGS sequence"/>
</dbReference>